<dbReference type="PRINTS" id="PR00606">
    <property type="entry name" value="CYTCHROMECID"/>
</dbReference>
<evidence type="ECO:0000313" key="10">
    <source>
        <dbReference type="Proteomes" id="UP000544134"/>
    </source>
</evidence>
<comment type="caution">
    <text evidence="9">The sequence shown here is derived from an EMBL/GenBank/DDBJ whole genome shotgun (WGS) entry which is preliminary data.</text>
</comment>
<feature type="binding site" description="covalent" evidence="6">
    <location>
        <position position="42"/>
    </location>
    <ligand>
        <name>heme c</name>
        <dbReference type="ChEBI" id="CHEBI:61717"/>
    </ligand>
</feature>
<dbReference type="GO" id="GO:0020037">
    <property type="term" value="F:heme binding"/>
    <property type="evidence" value="ECO:0007669"/>
    <property type="project" value="InterPro"/>
</dbReference>
<dbReference type="PROSITE" id="PS51007">
    <property type="entry name" value="CYTC"/>
    <property type="match status" value="1"/>
</dbReference>
<proteinExistence type="predicted"/>
<evidence type="ECO:0000259" key="8">
    <source>
        <dbReference type="PROSITE" id="PS51007"/>
    </source>
</evidence>
<dbReference type="GO" id="GO:0005506">
    <property type="term" value="F:iron ion binding"/>
    <property type="evidence" value="ECO:0007669"/>
    <property type="project" value="InterPro"/>
</dbReference>
<dbReference type="Gene3D" id="1.10.760.10">
    <property type="entry name" value="Cytochrome c-like domain"/>
    <property type="match status" value="1"/>
</dbReference>
<dbReference type="SUPFAM" id="SSF46626">
    <property type="entry name" value="Cytochrome c"/>
    <property type="match status" value="1"/>
</dbReference>
<organism evidence="9 10">
    <name type="scientific">Paraburkholderia polaris</name>
    <dbReference type="NCBI Taxonomy" id="2728848"/>
    <lineage>
        <taxon>Bacteria</taxon>
        <taxon>Pseudomonadati</taxon>
        <taxon>Pseudomonadota</taxon>
        <taxon>Betaproteobacteria</taxon>
        <taxon>Burkholderiales</taxon>
        <taxon>Burkholderiaceae</taxon>
        <taxon>Paraburkholderia</taxon>
    </lineage>
</organism>
<keyword evidence="7" id="KW-0732">Signal</keyword>
<sequence length="115" mass="12324">MVRINPFALPLIVSCIAAPALALAQQTIEPARAQQLASQHACFGCHAIDRKLVGPAYRDVAARYAGHQGAFDQLVQHVENGSAGVWGSVPMPPNHIDHNEAQAIVQWILAGAKNR</sequence>
<feature type="chain" id="PRO_5032584152" evidence="7">
    <location>
        <begin position="25"/>
        <end position="115"/>
    </location>
</feature>
<feature type="binding site" description="covalent" evidence="6">
    <location>
        <position position="46"/>
    </location>
    <ligand>
        <name>heme c</name>
        <dbReference type="ChEBI" id="CHEBI:61717"/>
    </ligand>
</feature>
<keyword evidence="1" id="KW-0813">Transport</keyword>
<dbReference type="InterPro" id="IPR009056">
    <property type="entry name" value="Cyt_c-like_dom"/>
</dbReference>
<keyword evidence="3 6" id="KW-0479">Metal-binding</keyword>
<evidence type="ECO:0000256" key="3">
    <source>
        <dbReference type="ARBA" id="ARBA00022723"/>
    </source>
</evidence>
<evidence type="ECO:0000256" key="7">
    <source>
        <dbReference type="SAM" id="SignalP"/>
    </source>
</evidence>
<keyword evidence="5 6" id="KW-0408">Iron</keyword>
<dbReference type="InterPro" id="IPR036909">
    <property type="entry name" value="Cyt_c-like_dom_sf"/>
</dbReference>
<evidence type="ECO:0000256" key="4">
    <source>
        <dbReference type="ARBA" id="ARBA00022982"/>
    </source>
</evidence>
<evidence type="ECO:0000313" key="9">
    <source>
        <dbReference type="EMBL" id="NMM03044.1"/>
    </source>
</evidence>
<evidence type="ECO:0000256" key="2">
    <source>
        <dbReference type="ARBA" id="ARBA00022617"/>
    </source>
</evidence>
<reference evidence="9 10" key="1">
    <citation type="submission" date="2020-04" db="EMBL/GenBank/DDBJ databases">
        <title>Paraburkholderia sp. RP-4-7 isolated from soil.</title>
        <authorList>
            <person name="Dahal R.H."/>
        </authorList>
    </citation>
    <scope>NUCLEOTIDE SEQUENCE [LARGE SCALE GENOMIC DNA]</scope>
    <source>
        <strain evidence="9 10">RP-4-7</strain>
    </source>
</reference>
<dbReference type="Pfam" id="PF00034">
    <property type="entry name" value="Cytochrom_C"/>
    <property type="match status" value="1"/>
</dbReference>
<comment type="PTM">
    <text evidence="6">Binds 1 heme c group covalently per subunit.</text>
</comment>
<evidence type="ECO:0000256" key="6">
    <source>
        <dbReference type="PIRSR" id="PIRSR602324-1"/>
    </source>
</evidence>
<dbReference type="GO" id="GO:0009055">
    <property type="term" value="F:electron transfer activity"/>
    <property type="evidence" value="ECO:0007669"/>
    <property type="project" value="InterPro"/>
</dbReference>
<name>A0A848IT92_9BURK</name>
<feature type="signal peptide" evidence="7">
    <location>
        <begin position="1"/>
        <end position="24"/>
    </location>
</feature>
<dbReference type="InterPro" id="IPR002324">
    <property type="entry name" value="Cyt_c_ID"/>
</dbReference>
<dbReference type="RefSeq" id="WP_169489797.1">
    <property type="nucleotide sequence ID" value="NZ_JABBGJ010000047.1"/>
</dbReference>
<gene>
    <name evidence="9" type="ORF">HHL24_34700</name>
</gene>
<keyword evidence="2 6" id="KW-0349">Heme</keyword>
<accession>A0A848IT92</accession>
<feature type="domain" description="Cytochrome c" evidence="8">
    <location>
        <begin position="28"/>
        <end position="112"/>
    </location>
</feature>
<evidence type="ECO:0000256" key="5">
    <source>
        <dbReference type="ARBA" id="ARBA00023004"/>
    </source>
</evidence>
<keyword evidence="10" id="KW-1185">Reference proteome</keyword>
<keyword evidence="4" id="KW-0249">Electron transport</keyword>
<protein>
    <submittedName>
        <fullName evidence="9">C-type cytochrome</fullName>
    </submittedName>
</protein>
<feature type="binding site" description="covalent" evidence="6">
    <location>
        <position position="91"/>
    </location>
    <ligand>
        <name>heme c</name>
        <dbReference type="ChEBI" id="CHEBI:61717"/>
    </ligand>
</feature>
<dbReference type="Proteomes" id="UP000544134">
    <property type="component" value="Unassembled WGS sequence"/>
</dbReference>
<dbReference type="AlphaFoldDB" id="A0A848IT92"/>
<dbReference type="PROSITE" id="PS51257">
    <property type="entry name" value="PROKAR_LIPOPROTEIN"/>
    <property type="match status" value="1"/>
</dbReference>
<dbReference type="EMBL" id="JABBGJ010000047">
    <property type="protein sequence ID" value="NMM03044.1"/>
    <property type="molecule type" value="Genomic_DNA"/>
</dbReference>
<evidence type="ECO:0000256" key="1">
    <source>
        <dbReference type="ARBA" id="ARBA00022448"/>
    </source>
</evidence>